<dbReference type="Pfam" id="PF00005">
    <property type="entry name" value="ABC_tran"/>
    <property type="match status" value="1"/>
</dbReference>
<dbReference type="Proteomes" id="UP000005270">
    <property type="component" value="Chromosome"/>
</dbReference>
<dbReference type="HOGENOM" id="CLU_000604_1_22_2"/>
<dbReference type="EMBL" id="CP003531">
    <property type="protein sequence ID" value="AFK51257.1"/>
    <property type="molecule type" value="Genomic_DNA"/>
</dbReference>
<accession>I3TER9</accession>
<dbReference type="KEGG" id="thg:TCELL_0833"/>
<keyword evidence="6" id="KW-1185">Reference proteome</keyword>
<dbReference type="PANTHER" id="PTHR42939">
    <property type="entry name" value="ABC TRANSPORTER ATP-BINDING PROTEIN ALBC-RELATED"/>
    <property type="match status" value="1"/>
</dbReference>
<dbReference type="InterPro" id="IPR051782">
    <property type="entry name" value="ABC_Transporter_VariousFunc"/>
</dbReference>
<gene>
    <name evidence="5" type="ordered locus">TCELL_0833</name>
</gene>
<dbReference type="GeneID" id="13013150"/>
<evidence type="ECO:0000313" key="5">
    <source>
        <dbReference type="EMBL" id="AFK51257.1"/>
    </source>
</evidence>
<sequence length="213" mass="23797">MEVVLEGVSHTYNGKEYALEEIDLSIDGPGMYLVVGPNGSGKTTLLKIVSLNLRPSRGRVTVDGVDAWNTSKKEFAELKSRFVYSHDKPILLRGTFRYNLTMGGRLSGRVDEDFMKRLVELFRVEKLLERKSWELSAGQAKICSLIRALSVKAEVYALDEPFNSLDSSNVSRLLSVLRELSNTKAVLVSTHFLYEGLLNSAKKTIRLINGKIA</sequence>
<reference evidence="5 6" key="1">
    <citation type="journal article" date="2012" name="J. Bacteriol.">
        <title>Complete genome sequence of the hyperthermophilic cellulolytic Crenarchaeon 'Thermogladius cellulolyticus' 1633.</title>
        <authorList>
            <person name="Mardanov A.V."/>
            <person name="Kochetkova T.V."/>
            <person name="Beletsky A.V."/>
            <person name="Bonch-Osmolovskaya E.A."/>
            <person name="Ravin N.V."/>
            <person name="Skryabin K.G."/>
        </authorList>
    </citation>
    <scope>NUCLEOTIDE SEQUENCE [LARGE SCALE GENOMIC DNA]</scope>
    <source>
        <strain evidence="6">DSM 22663 / VKM B-2946 / 1633</strain>
    </source>
</reference>
<protein>
    <submittedName>
        <fullName evidence="5">Putative ABC transporter</fullName>
    </submittedName>
</protein>
<keyword evidence="2" id="KW-0547">Nucleotide-binding</keyword>
<dbReference type="eggNOG" id="arCOG00194">
    <property type="taxonomic scope" value="Archaea"/>
</dbReference>
<dbReference type="SUPFAM" id="SSF52540">
    <property type="entry name" value="P-loop containing nucleoside triphosphate hydrolases"/>
    <property type="match status" value="1"/>
</dbReference>
<organism evidence="5 6">
    <name type="scientific">Thermogladius calderae (strain DSM 22663 / VKM B-2946 / 1633)</name>
    <dbReference type="NCBI Taxonomy" id="1184251"/>
    <lineage>
        <taxon>Archaea</taxon>
        <taxon>Thermoproteota</taxon>
        <taxon>Thermoprotei</taxon>
        <taxon>Desulfurococcales</taxon>
        <taxon>Desulfurococcaceae</taxon>
        <taxon>Thermogladius</taxon>
    </lineage>
</organism>
<dbReference type="InParanoid" id="I3TER9"/>
<dbReference type="InterPro" id="IPR003593">
    <property type="entry name" value="AAA+_ATPase"/>
</dbReference>
<dbReference type="AlphaFoldDB" id="I3TER9"/>
<dbReference type="InterPro" id="IPR027417">
    <property type="entry name" value="P-loop_NTPase"/>
</dbReference>
<keyword evidence="3" id="KW-0067">ATP-binding</keyword>
<dbReference type="STRING" id="1184251.TCELL_0833"/>
<dbReference type="RefSeq" id="WP_014737507.1">
    <property type="nucleotide sequence ID" value="NC_017954.1"/>
</dbReference>
<dbReference type="SMART" id="SM00382">
    <property type="entry name" value="AAA"/>
    <property type="match status" value="1"/>
</dbReference>
<dbReference type="Gene3D" id="3.40.50.300">
    <property type="entry name" value="P-loop containing nucleotide triphosphate hydrolases"/>
    <property type="match status" value="1"/>
</dbReference>
<name>I3TER9_THEC1</name>
<keyword evidence="1" id="KW-0813">Transport</keyword>
<dbReference type="PROSITE" id="PS50893">
    <property type="entry name" value="ABC_TRANSPORTER_2"/>
    <property type="match status" value="1"/>
</dbReference>
<proteinExistence type="predicted"/>
<evidence type="ECO:0000256" key="2">
    <source>
        <dbReference type="ARBA" id="ARBA00022741"/>
    </source>
</evidence>
<dbReference type="GO" id="GO:0005524">
    <property type="term" value="F:ATP binding"/>
    <property type="evidence" value="ECO:0007669"/>
    <property type="project" value="UniProtKB-KW"/>
</dbReference>
<dbReference type="PANTHER" id="PTHR42939:SF1">
    <property type="entry name" value="ABC TRANSPORTER ATP-BINDING PROTEIN ALBC-RELATED"/>
    <property type="match status" value="1"/>
</dbReference>
<dbReference type="OrthoDB" id="15473at2157"/>
<dbReference type="GO" id="GO:0016887">
    <property type="term" value="F:ATP hydrolysis activity"/>
    <property type="evidence" value="ECO:0007669"/>
    <property type="project" value="InterPro"/>
</dbReference>
<evidence type="ECO:0000259" key="4">
    <source>
        <dbReference type="PROSITE" id="PS50893"/>
    </source>
</evidence>
<evidence type="ECO:0000313" key="6">
    <source>
        <dbReference type="Proteomes" id="UP000005270"/>
    </source>
</evidence>
<evidence type="ECO:0000256" key="1">
    <source>
        <dbReference type="ARBA" id="ARBA00022448"/>
    </source>
</evidence>
<feature type="domain" description="ABC transporter" evidence="4">
    <location>
        <begin position="3"/>
        <end position="213"/>
    </location>
</feature>
<dbReference type="InterPro" id="IPR003439">
    <property type="entry name" value="ABC_transporter-like_ATP-bd"/>
</dbReference>
<evidence type="ECO:0000256" key="3">
    <source>
        <dbReference type="ARBA" id="ARBA00022840"/>
    </source>
</evidence>